<organism evidence="2 3">
    <name type="scientific">Solea senegalensis</name>
    <name type="common">Senegalese sole</name>
    <dbReference type="NCBI Taxonomy" id="28829"/>
    <lineage>
        <taxon>Eukaryota</taxon>
        <taxon>Metazoa</taxon>
        <taxon>Chordata</taxon>
        <taxon>Craniata</taxon>
        <taxon>Vertebrata</taxon>
        <taxon>Euteleostomi</taxon>
        <taxon>Actinopterygii</taxon>
        <taxon>Neopterygii</taxon>
        <taxon>Teleostei</taxon>
        <taxon>Neoteleostei</taxon>
        <taxon>Acanthomorphata</taxon>
        <taxon>Carangaria</taxon>
        <taxon>Pleuronectiformes</taxon>
        <taxon>Pleuronectoidei</taxon>
        <taxon>Soleidae</taxon>
        <taxon>Solea</taxon>
    </lineage>
</organism>
<accession>A0AAV6S0F8</accession>
<feature type="region of interest" description="Disordered" evidence="1">
    <location>
        <begin position="76"/>
        <end position="104"/>
    </location>
</feature>
<sequence length="104" mass="11239">MRVHRVKGNYTGFQPSWKTALNCKLCASTIDSPPHSPSAGLDAQMGSWDKSWKGCKRAVVVCYSALWVGACYGVHSNPEAAPQLWDKEARPRGPRLSGPTAPVG</sequence>
<protein>
    <submittedName>
        <fullName evidence="2">Uncharacterized protein</fullName>
    </submittedName>
</protein>
<dbReference type="Proteomes" id="UP000693946">
    <property type="component" value="Linkage Group LG16"/>
</dbReference>
<evidence type="ECO:0000313" key="3">
    <source>
        <dbReference type="Proteomes" id="UP000693946"/>
    </source>
</evidence>
<keyword evidence="3" id="KW-1185">Reference proteome</keyword>
<proteinExistence type="predicted"/>
<name>A0AAV6S0F8_SOLSE</name>
<dbReference type="EMBL" id="JAGKHQ010000008">
    <property type="protein sequence ID" value="KAG7511211.1"/>
    <property type="molecule type" value="Genomic_DNA"/>
</dbReference>
<reference evidence="2 3" key="1">
    <citation type="journal article" date="2021" name="Sci. Rep.">
        <title>Chromosome anchoring in Senegalese sole (Solea senegalensis) reveals sex-associated markers and genome rearrangements in flatfish.</title>
        <authorList>
            <person name="Guerrero-Cozar I."/>
            <person name="Gomez-Garrido J."/>
            <person name="Berbel C."/>
            <person name="Martinez-Blanch J.F."/>
            <person name="Alioto T."/>
            <person name="Claros M.G."/>
            <person name="Gagnaire P.A."/>
            <person name="Manchado M."/>
        </authorList>
    </citation>
    <scope>NUCLEOTIDE SEQUENCE [LARGE SCALE GENOMIC DNA]</scope>
    <source>
        <strain evidence="2">Sse05_10M</strain>
    </source>
</reference>
<evidence type="ECO:0000256" key="1">
    <source>
        <dbReference type="SAM" id="MobiDB-lite"/>
    </source>
</evidence>
<gene>
    <name evidence="2" type="ORF">JOB18_043763</name>
</gene>
<comment type="caution">
    <text evidence="2">The sequence shown here is derived from an EMBL/GenBank/DDBJ whole genome shotgun (WGS) entry which is preliminary data.</text>
</comment>
<dbReference type="AlphaFoldDB" id="A0AAV6S0F8"/>
<evidence type="ECO:0000313" key="2">
    <source>
        <dbReference type="EMBL" id="KAG7511211.1"/>
    </source>
</evidence>